<keyword evidence="1" id="KW-0812">Transmembrane</keyword>
<dbReference type="PANTHER" id="PTHR11475">
    <property type="entry name" value="OXIDASE/PEROXIDASE"/>
    <property type="match status" value="1"/>
</dbReference>
<dbReference type="EMBL" id="JACVVK020000054">
    <property type="protein sequence ID" value="KAK7497891.1"/>
    <property type="molecule type" value="Genomic_DNA"/>
</dbReference>
<dbReference type="PANTHER" id="PTHR11475:SF134">
    <property type="entry name" value="LD42267P"/>
    <property type="match status" value="1"/>
</dbReference>
<accession>A0ABD0LEK4</accession>
<feature type="transmembrane region" description="Helical" evidence="1">
    <location>
        <begin position="6"/>
        <end position="30"/>
    </location>
</feature>
<reference evidence="2 3" key="1">
    <citation type="journal article" date="2023" name="Sci. Data">
        <title>Genome assembly of the Korean intertidal mud-creeper Batillaria attramentaria.</title>
        <authorList>
            <person name="Patra A.K."/>
            <person name="Ho P.T."/>
            <person name="Jun S."/>
            <person name="Lee S.J."/>
            <person name="Kim Y."/>
            <person name="Won Y.J."/>
        </authorList>
    </citation>
    <scope>NUCLEOTIDE SEQUENCE [LARGE SCALE GENOMIC DNA]</scope>
    <source>
        <strain evidence="2">Wonlab-2016</strain>
    </source>
</reference>
<dbReference type="Gene3D" id="1.10.640.10">
    <property type="entry name" value="Haem peroxidase domain superfamily, animal type"/>
    <property type="match status" value="1"/>
</dbReference>
<dbReference type="PROSITE" id="PS50292">
    <property type="entry name" value="PEROXIDASE_3"/>
    <property type="match status" value="1"/>
</dbReference>
<evidence type="ECO:0000256" key="1">
    <source>
        <dbReference type="SAM" id="Phobius"/>
    </source>
</evidence>
<evidence type="ECO:0008006" key="4">
    <source>
        <dbReference type="Google" id="ProtNLM"/>
    </source>
</evidence>
<gene>
    <name evidence="2" type="ORF">BaRGS_00010762</name>
</gene>
<dbReference type="AlphaFoldDB" id="A0ABD0LEK4"/>
<evidence type="ECO:0000313" key="3">
    <source>
        <dbReference type="Proteomes" id="UP001519460"/>
    </source>
</evidence>
<evidence type="ECO:0000313" key="2">
    <source>
        <dbReference type="EMBL" id="KAK7497891.1"/>
    </source>
</evidence>
<keyword evidence="1" id="KW-1133">Transmembrane helix</keyword>
<dbReference type="InterPro" id="IPR019791">
    <property type="entry name" value="Haem_peroxidase_animal"/>
</dbReference>
<name>A0ABD0LEK4_9CAEN</name>
<protein>
    <recommendedName>
        <fullName evidence="4">Peroxidase</fullName>
    </recommendedName>
</protein>
<keyword evidence="3" id="KW-1185">Reference proteome</keyword>
<sequence length="290" mass="31897">MFVPDPATFTCPTLLLVFLFGLLILCNLLMATMKMCGFGLLHILHDGEDRLSFNADKESLSQVTLMSTHPEMCFPLATRLIDQVVETPLTGSNSSTNRAAFSGHSSGKWLLSGYFHNKNQVFRTIDGSCNTVDNRGQSLQPLARLLPPAYSDGVASPRTASVLSTSLPLPSARLVSRAVHPDIIAITDLTIFVMVWGQLMDHEMVSTPLPIVPRENENLITSFIDASTVYGSTQDKLDRLRDPQKPHLLRTTPDKFPPDNGLDDCVKRSDRDICFLAGTPNLLLVTDNLS</sequence>
<comment type="caution">
    <text evidence="2">The sequence shown here is derived from an EMBL/GenBank/DDBJ whole genome shotgun (WGS) entry which is preliminary data.</text>
</comment>
<dbReference type="Pfam" id="PF03098">
    <property type="entry name" value="An_peroxidase"/>
    <property type="match status" value="2"/>
</dbReference>
<keyword evidence="1" id="KW-0472">Membrane</keyword>
<dbReference type="InterPro" id="IPR037120">
    <property type="entry name" value="Haem_peroxidase_sf_animal"/>
</dbReference>
<dbReference type="InterPro" id="IPR010255">
    <property type="entry name" value="Haem_peroxidase_sf"/>
</dbReference>
<organism evidence="2 3">
    <name type="scientific">Batillaria attramentaria</name>
    <dbReference type="NCBI Taxonomy" id="370345"/>
    <lineage>
        <taxon>Eukaryota</taxon>
        <taxon>Metazoa</taxon>
        <taxon>Spiralia</taxon>
        <taxon>Lophotrochozoa</taxon>
        <taxon>Mollusca</taxon>
        <taxon>Gastropoda</taxon>
        <taxon>Caenogastropoda</taxon>
        <taxon>Sorbeoconcha</taxon>
        <taxon>Cerithioidea</taxon>
        <taxon>Batillariidae</taxon>
        <taxon>Batillaria</taxon>
    </lineage>
</organism>
<dbReference type="Proteomes" id="UP001519460">
    <property type="component" value="Unassembled WGS sequence"/>
</dbReference>
<dbReference type="SUPFAM" id="SSF48113">
    <property type="entry name" value="Heme-dependent peroxidases"/>
    <property type="match status" value="1"/>
</dbReference>
<proteinExistence type="predicted"/>